<dbReference type="PROSITE" id="PS50850">
    <property type="entry name" value="MFS"/>
    <property type="match status" value="1"/>
</dbReference>
<comment type="subcellular location">
    <subcellularLocation>
        <location evidence="1">Cell membrane</location>
        <topology evidence="1">Multi-pass membrane protein</topology>
    </subcellularLocation>
</comment>
<dbReference type="InterPro" id="IPR005829">
    <property type="entry name" value="Sugar_transporter_CS"/>
</dbReference>
<feature type="transmembrane region" description="Helical" evidence="8">
    <location>
        <begin position="418"/>
        <end position="439"/>
    </location>
</feature>
<feature type="transmembrane region" description="Helical" evidence="8">
    <location>
        <begin position="159"/>
        <end position="181"/>
    </location>
</feature>
<feature type="transmembrane region" description="Helical" evidence="8">
    <location>
        <begin position="445"/>
        <end position="468"/>
    </location>
</feature>
<dbReference type="Gene3D" id="1.20.1250.20">
    <property type="entry name" value="MFS general substrate transporter like domains"/>
    <property type="match status" value="1"/>
</dbReference>
<dbReference type="AlphaFoldDB" id="A0A084W7N0"/>
<dbReference type="InterPro" id="IPR036259">
    <property type="entry name" value="MFS_trans_sf"/>
</dbReference>
<reference evidence="10 12" key="1">
    <citation type="journal article" date="2014" name="BMC Genomics">
        <title>Genome sequence of Anopheles sinensis provides insight into genetics basis of mosquito competence for malaria parasites.</title>
        <authorList>
            <person name="Zhou D."/>
            <person name="Zhang D."/>
            <person name="Ding G."/>
            <person name="Shi L."/>
            <person name="Hou Q."/>
            <person name="Ye Y."/>
            <person name="Xu Y."/>
            <person name="Zhou H."/>
            <person name="Xiong C."/>
            <person name="Li S."/>
            <person name="Yu J."/>
            <person name="Hong S."/>
            <person name="Yu X."/>
            <person name="Zou P."/>
            <person name="Chen C."/>
            <person name="Chang X."/>
            <person name="Wang W."/>
            <person name="Lv Y."/>
            <person name="Sun Y."/>
            <person name="Ma L."/>
            <person name="Shen B."/>
            <person name="Zhu C."/>
        </authorList>
    </citation>
    <scope>NUCLEOTIDE SEQUENCE [LARGE SCALE GENOMIC DNA]</scope>
</reference>
<reference evidence="11" key="2">
    <citation type="submission" date="2020-05" db="UniProtKB">
        <authorList>
            <consortium name="EnsemblMetazoa"/>
        </authorList>
    </citation>
    <scope>IDENTIFICATION</scope>
</reference>
<evidence type="ECO:0000256" key="5">
    <source>
        <dbReference type="ARBA" id="ARBA00022692"/>
    </source>
</evidence>
<dbReference type="EMBL" id="ATLV01021267">
    <property type="status" value="NOT_ANNOTATED_CDS"/>
    <property type="molecule type" value="Genomic_DNA"/>
</dbReference>
<evidence type="ECO:0000313" key="10">
    <source>
        <dbReference type="EMBL" id="KFB46224.1"/>
    </source>
</evidence>
<dbReference type="SUPFAM" id="SSF103473">
    <property type="entry name" value="MFS general substrate transporter"/>
    <property type="match status" value="1"/>
</dbReference>
<keyword evidence="5 8" id="KW-0812">Transmembrane</keyword>
<feature type="domain" description="Major facilitator superfamily (MFS) profile" evidence="9">
    <location>
        <begin position="24"/>
        <end position="473"/>
    </location>
</feature>
<gene>
    <name evidence="10" type="ORF">ZHAS_00014230</name>
</gene>
<dbReference type="Proteomes" id="UP000030765">
    <property type="component" value="Unassembled WGS sequence"/>
</dbReference>
<name>A0A084W7N0_ANOSI</name>
<feature type="transmembrane region" description="Helical" evidence="8">
    <location>
        <begin position="321"/>
        <end position="341"/>
    </location>
</feature>
<dbReference type="InterPro" id="IPR020846">
    <property type="entry name" value="MFS_dom"/>
</dbReference>
<evidence type="ECO:0000313" key="12">
    <source>
        <dbReference type="Proteomes" id="UP000030765"/>
    </source>
</evidence>
<dbReference type="PROSITE" id="PS00217">
    <property type="entry name" value="SUGAR_TRANSPORT_2"/>
    <property type="match status" value="1"/>
</dbReference>
<protein>
    <submittedName>
        <fullName evidence="10 11">Sugar transporter</fullName>
    </submittedName>
</protein>
<feature type="transmembrane region" description="Helical" evidence="8">
    <location>
        <begin position="101"/>
        <end position="120"/>
    </location>
</feature>
<evidence type="ECO:0000256" key="6">
    <source>
        <dbReference type="ARBA" id="ARBA00022989"/>
    </source>
</evidence>
<dbReference type="EMBL" id="KE525315">
    <property type="protein sequence ID" value="KFB46224.1"/>
    <property type="molecule type" value="Genomic_DNA"/>
</dbReference>
<evidence type="ECO:0000259" key="9">
    <source>
        <dbReference type="PROSITE" id="PS50850"/>
    </source>
</evidence>
<dbReference type="EnsemblMetazoa" id="ASIC014230-RA">
    <property type="protein sequence ID" value="ASIC014230-PA"/>
    <property type="gene ID" value="ASIC014230"/>
</dbReference>
<dbReference type="PANTHER" id="PTHR48021:SF33">
    <property type="entry name" value="AT22075P-RELATED"/>
    <property type="match status" value="1"/>
</dbReference>
<dbReference type="FunFam" id="1.20.1250.20:FF:000218">
    <property type="entry name" value="facilitated trehalose transporter Tret1"/>
    <property type="match status" value="1"/>
</dbReference>
<dbReference type="PROSITE" id="PS00216">
    <property type="entry name" value="SUGAR_TRANSPORT_1"/>
    <property type="match status" value="1"/>
</dbReference>
<feature type="transmembrane region" description="Helical" evidence="8">
    <location>
        <begin position="382"/>
        <end position="406"/>
    </location>
</feature>
<dbReference type="PANTHER" id="PTHR48021">
    <property type="match status" value="1"/>
</dbReference>
<evidence type="ECO:0000256" key="7">
    <source>
        <dbReference type="ARBA" id="ARBA00023136"/>
    </source>
</evidence>
<keyword evidence="4 10" id="KW-0762">Sugar transport</keyword>
<feature type="transmembrane region" description="Helical" evidence="8">
    <location>
        <begin position="348"/>
        <end position="370"/>
    </location>
</feature>
<feature type="transmembrane region" description="Helical" evidence="8">
    <location>
        <begin position="74"/>
        <end position="94"/>
    </location>
</feature>
<keyword evidence="12" id="KW-1185">Reference proteome</keyword>
<feature type="transmembrane region" description="Helical" evidence="8">
    <location>
        <begin position="187"/>
        <end position="205"/>
    </location>
</feature>
<evidence type="ECO:0000256" key="8">
    <source>
        <dbReference type="SAM" id="Phobius"/>
    </source>
</evidence>
<dbReference type="OMA" id="WGSLCCI"/>
<sequence length="486" mass="53205">MSHMPVFAGGFMYSPTTVYRCYSFFFPPLQTVNLLGVSYGTISGWSSSALPALQSPLDSPLQRHGAITQEEASWIAGTLCLGGVLGTLVGGVLVERLGRKWTAWTAGLPLVACWTLIIVADHPGHLMGARFLGGLGGGIVYVANPLYVSEIAAPKHRGALSSMLVLSCCVGMEVAYTTAAFLPYRTIPWVSIVIPLVFLIGFVFVPESPLHLASIQKHEEAERSLRYFRGVPAVKGTTVPEEFERELRQLERMCTDPQSTKQSLDRQLTWSDFNSPHAKRAFLISLTLMVLNQFCGCFYMMNYAESVFAESSSTLSLSANRSVIVVGLIQLCGCYSCTLLVDRMGRKILLVISALGTALGHSVFAAYCYGQYAGYDLTMLSWLPLVCFSVVIFIGSLGLGTIPFVVLAEIMPLKIKGFATTFCMVINWTVAFVALKYFSLVAIAFGMYGLLLFFAFCSTAGAIFVMFVMPETKGKDFQEIQKLMDR</sequence>
<proteinExistence type="predicted"/>
<dbReference type="Pfam" id="PF00083">
    <property type="entry name" value="Sugar_tr"/>
    <property type="match status" value="1"/>
</dbReference>
<dbReference type="InterPro" id="IPR005828">
    <property type="entry name" value="MFS_sugar_transport-like"/>
</dbReference>
<evidence type="ECO:0000256" key="1">
    <source>
        <dbReference type="ARBA" id="ARBA00004651"/>
    </source>
</evidence>
<dbReference type="GO" id="GO:0005886">
    <property type="term" value="C:plasma membrane"/>
    <property type="evidence" value="ECO:0007669"/>
    <property type="project" value="UniProtKB-SubCell"/>
</dbReference>
<evidence type="ECO:0000256" key="4">
    <source>
        <dbReference type="ARBA" id="ARBA00022597"/>
    </source>
</evidence>
<keyword evidence="7 8" id="KW-0472">Membrane</keyword>
<dbReference type="InterPro" id="IPR050549">
    <property type="entry name" value="MFS_Trehalose_Transporter"/>
</dbReference>
<dbReference type="OrthoDB" id="6612291at2759"/>
<dbReference type="GO" id="GO:0022857">
    <property type="term" value="F:transmembrane transporter activity"/>
    <property type="evidence" value="ECO:0007669"/>
    <property type="project" value="InterPro"/>
</dbReference>
<dbReference type="VEuPathDB" id="VectorBase:ASIS003067"/>
<evidence type="ECO:0000313" key="11">
    <source>
        <dbReference type="EnsemblMetazoa" id="ASIC014230-PA"/>
    </source>
</evidence>
<keyword evidence="6 8" id="KW-1133">Transmembrane helix</keyword>
<organism evidence="10">
    <name type="scientific">Anopheles sinensis</name>
    <name type="common">Mosquito</name>
    <dbReference type="NCBI Taxonomy" id="74873"/>
    <lineage>
        <taxon>Eukaryota</taxon>
        <taxon>Metazoa</taxon>
        <taxon>Ecdysozoa</taxon>
        <taxon>Arthropoda</taxon>
        <taxon>Hexapoda</taxon>
        <taxon>Insecta</taxon>
        <taxon>Pterygota</taxon>
        <taxon>Neoptera</taxon>
        <taxon>Endopterygota</taxon>
        <taxon>Diptera</taxon>
        <taxon>Nematocera</taxon>
        <taxon>Culicoidea</taxon>
        <taxon>Culicidae</taxon>
        <taxon>Anophelinae</taxon>
        <taxon>Anopheles</taxon>
    </lineage>
</organism>
<keyword evidence="2" id="KW-0813">Transport</keyword>
<accession>A0A084W7N0</accession>
<dbReference type="STRING" id="74873.A0A084W7N0"/>
<evidence type="ECO:0000256" key="3">
    <source>
        <dbReference type="ARBA" id="ARBA00022475"/>
    </source>
</evidence>
<dbReference type="VEuPathDB" id="VectorBase:ASIC014230"/>
<feature type="transmembrane region" description="Helical" evidence="8">
    <location>
        <begin position="281"/>
        <end position="301"/>
    </location>
</feature>
<feature type="transmembrane region" description="Helical" evidence="8">
    <location>
        <begin position="126"/>
        <end position="147"/>
    </location>
</feature>
<evidence type="ECO:0000256" key="2">
    <source>
        <dbReference type="ARBA" id="ARBA00022448"/>
    </source>
</evidence>
<keyword evidence="3" id="KW-1003">Cell membrane</keyword>